<evidence type="ECO:0000259" key="1">
    <source>
        <dbReference type="PROSITE" id="PS50943"/>
    </source>
</evidence>
<dbReference type="Pfam" id="PF13560">
    <property type="entry name" value="HTH_31"/>
    <property type="match status" value="1"/>
</dbReference>
<feature type="domain" description="HTH cro/C1-type" evidence="1">
    <location>
        <begin position="11"/>
        <end position="64"/>
    </location>
</feature>
<dbReference type="AlphaFoldDB" id="A0A6G9H979"/>
<dbReference type="EMBL" id="CP050177">
    <property type="protein sequence ID" value="QIQ06761.1"/>
    <property type="molecule type" value="Genomic_DNA"/>
</dbReference>
<proteinExistence type="predicted"/>
<dbReference type="InterPro" id="IPR001387">
    <property type="entry name" value="Cro/C1-type_HTH"/>
</dbReference>
<dbReference type="SMART" id="SM00530">
    <property type="entry name" value="HTH_XRE"/>
    <property type="match status" value="1"/>
</dbReference>
<dbReference type="Proteomes" id="UP000501179">
    <property type="component" value="Chromosome"/>
</dbReference>
<sequence length="407" mass="45226">MMEQPDFGRRLKELRKARRLSQAALAGEEISTGYLSRLESGARHPTERVVTYLAGRLAVERSAFDVPPRSGSLAQALSLATSSDSDETVEGLIAALDRAEDAEPLPRWQALWIVSRYRQRRGEHAEERAALEELVRIADELALPELQCRALSRLARSLRGTGEVTRAIDVAAHAHRLATRGELSVPDVGTALQTLVAAEAEAGRLPDARAHVDELVALVEHAGSEVMRTEALWSAATVRFRQGDHERAREFLERAMRGLDSRVDLTLWVRLRLATASLCLQTEPPLTGDGRVYLSEAEGALALVGTSVMRQELLMLRAYLAFHEGRYEDARAAHDELDGDDMRMTYRDRIRLSVLDSRLLLLEGHEERGLGRLRELGEEARQAANVDLAADIWRILAGALESTRRIS</sequence>
<dbReference type="SUPFAM" id="SSF48452">
    <property type="entry name" value="TPR-like"/>
    <property type="match status" value="1"/>
</dbReference>
<dbReference type="Gene3D" id="1.25.40.10">
    <property type="entry name" value="Tetratricopeptide repeat domain"/>
    <property type="match status" value="1"/>
</dbReference>
<evidence type="ECO:0000313" key="3">
    <source>
        <dbReference type="Proteomes" id="UP000501179"/>
    </source>
</evidence>
<dbReference type="InterPro" id="IPR010982">
    <property type="entry name" value="Lambda_DNA-bd_dom_sf"/>
</dbReference>
<dbReference type="InterPro" id="IPR011990">
    <property type="entry name" value="TPR-like_helical_dom_sf"/>
</dbReference>
<dbReference type="KEGG" id="slia:HA039_07470"/>
<dbReference type="PROSITE" id="PS50943">
    <property type="entry name" value="HTH_CROC1"/>
    <property type="match status" value="1"/>
</dbReference>
<dbReference type="GO" id="GO:0003677">
    <property type="term" value="F:DNA binding"/>
    <property type="evidence" value="ECO:0007669"/>
    <property type="project" value="InterPro"/>
</dbReference>
<gene>
    <name evidence="2" type="ORF">HA039_07470</name>
</gene>
<dbReference type="Gene3D" id="1.10.260.40">
    <property type="entry name" value="lambda repressor-like DNA-binding domains"/>
    <property type="match status" value="1"/>
</dbReference>
<organism evidence="2 3">
    <name type="scientific">Streptomyces liangshanensis</name>
    <dbReference type="NCBI Taxonomy" id="2717324"/>
    <lineage>
        <taxon>Bacteria</taxon>
        <taxon>Bacillati</taxon>
        <taxon>Actinomycetota</taxon>
        <taxon>Actinomycetes</taxon>
        <taxon>Kitasatosporales</taxon>
        <taxon>Streptomycetaceae</taxon>
        <taxon>Streptomyces</taxon>
    </lineage>
</organism>
<accession>A0A6G9H979</accession>
<name>A0A6G9H979_9ACTN</name>
<dbReference type="CDD" id="cd00093">
    <property type="entry name" value="HTH_XRE"/>
    <property type="match status" value="1"/>
</dbReference>
<reference evidence="2 3" key="1">
    <citation type="submission" date="2020-03" db="EMBL/GenBank/DDBJ databases">
        <title>A novel species.</title>
        <authorList>
            <person name="Gao J."/>
        </authorList>
    </citation>
    <scope>NUCLEOTIDE SEQUENCE [LARGE SCALE GENOMIC DNA]</scope>
    <source>
        <strain evidence="2 3">QMT-12</strain>
    </source>
</reference>
<evidence type="ECO:0000313" key="2">
    <source>
        <dbReference type="EMBL" id="QIQ06761.1"/>
    </source>
</evidence>
<keyword evidence="3" id="KW-1185">Reference proteome</keyword>
<protein>
    <submittedName>
        <fullName evidence="2">Helix-turn-helix transcriptional regulator</fullName>
    </submittedName>
</protein>
<dbReference type="SUPFAM" id="SSF47413">
    <property type="entry name" value="lambda repressor-like DNA-binding domains"/>
    <property type="match status" value="1"/>
</dbReference>